<dbReference type="Gene3D" id="3.90.226.10">
    <property type="entry name" value="2-enoyl-CoA Hydratase, Chain A, domain 1"/>
    <property type="match status" value="1"/>
</dbReference>
<name>A0A6A6JM27_WESOR</name>
<dbReference type="GO" id="GO:0006508">
    <property type="term" value="P:proteolysis"/>
    <property type="evidence" value="ECO:0007669"/>
    <property type="project" value="InterPro"/>
</dbReference>
<feature type="compositionally biased region" description="Low complexity" evidence="1">
    <location>
        <begin position="178"/>
        <end position="201"/>
    </location>
</feature>
<evidence type="ECO:0000256" key="1">
    <source>
        <dbReference type="SAM" id="MobiDB-lite"/>
    </source>
</evidence>
<proteinExistence type="predicted"/>
<dbReference type="SUPFAM" id="SSF52096">
    <property type="entry name" value="ClpP/crotonase"/>
    <property type="match status" value="1"/>
</dbReference>
<dbReference type="Proteomes" id="UP000800097">
    <property type="component" value="Unassembled WGS sequence"/>
</dbReference>
<dbReference type="OrthoDB" id="27214at2759"/>
<feature type="region of interest" description="Disordered" evidence="1">
    <location>
        <begin position="168"/>
        <end position="213"/>
    </location>
</feature>
<dbReference type="PANTHER" id="PTHR37049">
    <property type="entry name" value="PEPTIDASE S41 FAMILY PROTEIN"/>
    <property type="match status" value="1"/>
</dbReference>
<protein>
    <submittedName>
        <fullName evidence="4">Uncharacterized protein</fullName>
    </submittedName>
</protein>
<feature type="compositionally biased region" description="Pro residues" evidence="1">
    <location>
        <begin position="202"/>
        <end position="213"/>
    </location>
</feature>
<feature type="domain" description="CPAF-like PDZ" evidence="3">
    <location>
        <begin position="26"/>
        <end position="154"/>
    </location>
</feature>
<sequence>MYRLLQTTHDGHFVFVPDVIGGVFNWARPIPLVSVSEDGKALPKPFVYPDVLAASVGNASFTPSAITVINGQKASEYLENWAQFGSLQDRDALYNNVFYNLAAVSIGSVSTSIGTFAGSGRGRWVYPGAETKIDFENGTSVTYQNYARVLVDFDGVTDGESLYKKYFYSPKPTETDEPPSNSTVPSPTNSSIPTSSATPTATPKPVPGYPPPVLREAQNNIGGYYLGDDYSDIAVLSVPSFVSEEESEIPFQQIGEQFLAAAKAAGKKHLIIDVSANGGGTILQGYDLYKQLFPKGIGHAAADRFRAFESTDLIGQKFSEKAQGLPRELVSENDNETLYSLQYDVVSSIFNYRTDLDEDNKNFESWADKFGPVTIAGDNFTNLIRWNLSDGLTPLNSGGIWVHGYRNLTNFTQPFAAEDIIVVTDGYCASTCTIFSELMRQRQGVRYVSLGGRPRPGITQAVGGVKGTNNFPWDYIQSLAQYAVTNTTASAEEATQLNKTQLGEYWSNVPFDRQSPGTAVNVNFRDGWRDNADYGFPLQFLYEPADCRILYTKEMTYDVTAIWKAVADSAWGGKDWCVAGDLAHGGYEARGGRERRVRSLEGEVRAEERLLAKRMREWKRSLRVEDYPMDLFTDLRGLKIVKSGFMYP</sequence>
<dbReference type="AlphaFoldDB" id="A0A6A6JM27"/>
<evidence type="ECO:0000259" key="3">
    <source>
        <dbReference type="Pfam" id="PF23658"/>
    </source>
</evidence>
<evidence type="ECO:0000259" key="2">
    <source>
        <dbReference type="Pfam" id="PF03572"/>
    </source>
</evidence>
<dbReference type="InterPro" id="IPR056186">
    <property type="entry name" value="PDZ_CPAF-rel"/>
</dbReference>
<dbReference type="PANTHER" id="PTHR37049:SF4">
    <property type="entry name" value="RHODANESE DOMAIN-CONTAINING PROTEIN"/>
    <property type="match status" value="1"/>
</dbReference>
<evidence type="ECO:0000313" key="5">
    <source>
        <dbReference type="Proteomes" id="UP000800097"/>
    </source>
</evidence>
<feature type="domain" description="Tail specific protease" evidence="2">
    <location>
        <begin position="232"/>
        <end position="444"/>
    </location>
</feature>
<dbReference type="Pfam" id="PF03572">
    <property type="entry name" value="Peptidase_S41"/>
    <property type="match status" value="1"/>
</dbReference>
<dbReference type="GO" id="GO:0008236">
    <property type="term" value="F:serine-type peptidase activity"/>
    <property type="evidence" value="ECO:0007669"/>
    <property type="project" value="InterPro"/>
</dbReference>
<dbReference type="InterPro" id="IPR029045">
    <property type="entry name" value="ClpP/crotonase-like_dom_sf"/>
</dbReference>
<dbReference type="RefSeq" id="XP_033653508.1">
    <property type="nucleotide sequence ID" value="XM_033798484.1"/>
</dbReference>
<keyword evidence="5" id="KW-1185">Reference proteome</keyword>
<dbReference type="GeneID" id="54551659"/>
<evidence type="ECO:0000313" key="4">
    <source>
        <dbReference type="EMBL" id="KAF2275969.1"/>
    </source>
</evidence>
<dbReference type="EMBL" id="ML986495">
    <property type="protein sequence ID" value="KAF2275969.1"/>
    <property type="molecule type" value="Genomic_DNA"/>
</dbReference>
<dbReference type="InterPro" id="IPR052766">
    <property type="entry name" value="S41A_metabolite_peptidase"/>
</dbReference>
<accession>A0A6A6JM27</accession>
<reference evidence="4" key="1">
    <citation type="journal article" date="2020" name="Stud. Mycol.">
        <title>101 Dothideomycetes genomes: a test case for predicting lifestyles and emergence of pathogens.</title>
        <authorList>
            <person name="Haridas S."/>
            <person name="Albert R."/>
            <person name="Binder M."/>
            <person name="Bloem J."/>
            <person name="Labutti K."/>
            <person name="Salamov A."/>
            <person name="Andreopoulos B."/>
            <person name="Baker S."/>
            <person name="Barry K."/>
            <person name="Bills G."/>
            <person name="Bluhm B."/>
            <person name="Cannon C."/>
            <person name="Castanera R."/>
            <person name="Culley D."/>
            <person name="Daum C."/>
            <person name="Ezra D."/>
            <person name="Gonzalez J."/>
            <person name="Henrissat B."/>
            <person name="Kuo A."/>
            <person name="Liang C."/>
            <person name="Lipzen A."/>
            <person name="Lutzoni F."/>
            <person name="Magnuson J."/>
            <person name="Mondo S."/>
            <person name="Nolan M."/>
            <person name="Ohm R."/>
            <person name="Pangilinan J."/>
            <person name="Park H.-J."/>
            <person name="Ramirez L."/>
            <person name="Alfaro M."/>
            <person name="Sun H."/>
            <person name="Tritt A."/>
            <person name="Yoshinaga Y."/>
            <person name="Zwiers L.-H."/>
            <person name="Turgeon B."/>
            <person name="Goodwin S."/>
            <person name="Spatafora J."/>
            <person name="Crous P."/>
            <person name="Grigoriev I."/>
        </authorList>
    </citation>
    <scope>NUCLEOTIDE SEQUENCE</scope>
    <source>
        <strain evidence="4">CBS 379.55</strain>
    </source>
</reference>
<gene>
    <name evidence="4" type="ORF">EI97DRAFT_433903</name>
</gene>
<dbReference type="InterPro" id="IPR005151">
    <property type="entry name" value="Tail-specific_protease"/>
</dbReference>
<dbReference type="Pfam" id="PF23658">
    <property type="entry name" value="PDZ_CPAF_rel"/>
    <property type="match status" value="1"/>
</dbReference>
<organism evidence="4 5">
    <name type="scientific">Westerdykella ornata</name>
    <dbReference type="NCBI Taxonomy" id="318751"/>
    <lineage>
        <taxon>Eukaryota</taxon>
        <taxon>Fungi</taxon>
        <taxon>Dikarya</taxon>
        <taxon>Ascomycota</taxon>
        <taxon>Pezizomycotina</taxon>
        <taxon>Dothideomycetes</taxon>
        <taxon>Pleosporomycetidae</taxon>
        <taxon>Pleosporales</taxon>
        <taxon>Sporormiaceae</taxon>
        <taxon>Westerdykella</taxon>
    </lineage>
</organism>